<reference evidence="1 2" key="1">
    <citation type="journal article" date="2024" name="Plant J.">
        <title>Genome sequences and population genomics reveal climatic adaptation and genomic divergence between two closely related sweetgum species.</title>
        <authorList>
            <person name="Xu W.Q."/>
            <person name="Ren C.Q."/>
            <person name="Zhang X.Y."/>
            <person name="Comes H.P."/>
            <person name="Liu X.H."/>
            <person name="Li Y.G."/>
            <person name="Kettle C.J."/>
            <person name="Jalonen R."/>
            <person name="Gaisberger H."/>
            <person name="Ma Y.Z."/>
            <person name="Qiu Y.X."/>
        </authorList>
    </citation>
    <scope>NUCLEOTIDE SEQUENCE [LARGE SCALE GENOMIC DNA]</scope>
    <source>
        <strain evidence="1">Hangzhou</strain>
    </source>
</reference>
<dbReference type="PANTHER" id="PTHR33355:SF13">
    <property type="entry name" value="WALL-ASSOCIATED RECEPTOR KINASE 3-LIKE"/>
    <property type="match status" value="1"/>
</dbReference>
<organism evidence="1 2">
    <name type="scientific">Liquidambar formosana</name>
    <name type="common">Formosan gum</name>
    <dbReference type="NCBI Taxonomy" id="63359"/>
    <lineage>
        <taxon>Eukaryota</taxon>
        <taxon>Viridiplantae</taxon>
        <taxon>Streptophyta</taxon>
        <taxon>Embryophyta</taxon>
        <taxon>Tracheophyta</taxon>
        <taxon>Spermatophyta</taxon>
        <taxon>Magnoliopsida</taxon>
        <taxon>eudicotyledons</taxon>
        <taxon>Gunneridae</taxon>
        <taxon>Pentapetalae</taxon>
        <taxon>Saxifragales</taxon>
        <taxon>Altingiaceae</taxon>
        <taxon>Liquidambar</taxon>
    </lineage>
</organism>
<protein>
    <submittedName>
        <fullName evidence="1">Uncharacterized protein</fullName>
    </submittedName>
</protein>
<comment type="caution">
    <text evidence="1">The sequence shown here is derived from an EMBL/GenBank/DDBJ whole genome shotgun (WGS) entry which is preliminary data.</text>
</comment>
<dbReference type="EMBL" id="JBBPBK010000010">
    <property type="protein sequence ID" value="KAK9276229.1"/>
    <property type="molecule type" value="Genomic_DNA"/>
</dbReference>
<evidence type="ECO:0000313" key="2">
    <source>
        <dbReference type="Proteomes" id="UP001415857"/>
    </source>
</evidence>
<accession>A0AAP0RE77</accession>
<keyword evidence="2" id="KW-1185">Reference proteome</keyword>
<proteinExistence type="predicted"/>
<evidence type="ECO:0000313" key="1">
    <source>
        <dbReference type="EMBL" id="KAK9276229.1"/>
    </source>
</evidence>
<name>A0AAP0RE77_LIQFO</name>
<dbReference type="PANTHER" id="PTHR33355">
    <property type="entry name" value="WALL-ASSOCIATED RECEPTOR KINASE CARBOXY-TERMINAL PROTEIN-RELATED"/>
    <property type="match status" value="1"/>
</dbReference>
<dbReference type="AlphaFoldDB" id="A0AAP0RE77"/>
<sequence length="120" mass="12597">MSTCNSMQNSGSFSLDRASPFTLTADNTFVLLGCSTTSPVFDPNEDLCDTGSGSRLCKGLYSCEGLTGIGLQQNAQISTSCVYESPTGLASGFELDLPKLQCSSYTSIYGFGGDEGDPMK</sequence>
<gene>
    <name evidence="1" type="ORF">L1049_005760</name>
</gene>
<dbReference type="Proteomes" id="UP001415857">
    <property type="component" value="Unassembled WGS sequence"/>
</dbReference>